<feature type="region of interest" description="Disordered" evidence="1">
    <location>
        <begin position="119"/>
        <end position="138"/>
    </location>
</feature>
<dbReference type="EMBL" id="JBHSFP010000010">
    <property type="protein sequence ID" value="MFC4532429.1"/>
    <property type="molecule type" value="Genomic_DNA"/>
</dbReference>
<sequence length="138" mass="15127">MSTDDTTSEKRAAEDADLLAVLRRHLVAEGVRCRIFMRVRLTIGTEAIPPQRTCRPPELIVYGPDGKERAKVTVRTRLWGTAFLVSPAGDAPEFQFPMGQVSEILRWLRLLAEDELSIAPPVEGDAETASPASSPTSP</sequence>
<evidence type="ECO:0000313" key="3">
    <source>
        <dbReference type="Proteomes" id="UP001596004"/>
    </source>
</evidence>
<dbReference type="RefSeq" id="WP_380841244.1">
    <property type="nucleotide sequence ID" value="NZ_JBHSFP010000010.1"/>
</dbReference>
<reference evidence="3" key="1">
    <citation type="journal article" date="2019" name="Int. J. Syst. Evol. Microbiol.">
        <title>The Global Catalogue of Microorganisms (GCM) 10K type strain sequencing project: providing services to taxonomists for standard genome sequencing and annotation.</title>
        <authorList>
            <consortium name="The Broad Institute Genomics Platform"/>
            <consortium name="The Broad Institute Genome Sequencing Center for Infectious Disease"/>
            <person name="Wu L."/>
            <person name="Ma J."/>
        </authorList>
    </citation>
    <scope>NUCLEOTIDE SEQUENCE [LARGE SCALE GENOMIC DNA]</scope>
    <source>
        <strain evidence="3">CGMCC 4.7132</strain>
    </source>
</reference>
<accession>A0ABV9CIV9</accession>
<gene>
    <name evidence="2" type="ORF">ACFO60_16775</name>
</gene>
<evidence type="ECO:0000313" key="2">
    <source>
        <dbReference type="EMBL" id="MFC4532429.1"/>
    </source>
</evidence>
<proteinExistence type="predicted"/>
<organism evidence="2 3">
    <name type="scientific">Sphaerisporangium dianthi</name>
    <dbReference type="NCBI Taxonomy" id="1436120"/>
    <lineage>
        <taxon>Bacteria</taxon>
        <taxon>Bacillati</taxon>
        <taxon>Actinomycetota</taxon>
        <taxon>Actinomycetes</taxon>
        <taxon>Streptosporangiales</taxon>
        <taxon>Streptosporangiaceae</taxon>
        <taxon>Sphaerisporangium</taxon>
    </lineage>
</organism>
<keyword evidence="3" id="KW-1185">Reference proteome</keyword>
<evidence type="ECO:0000256" key="1">
    <source>
        <dbReference type="SAM" id="MobiDB-lite"/>
    </source>
</evidence>
<dbReference type="Proteomes" id="UP001596004">
    <property type="component" value="Unassembled WGS sequence"/>
</dbReference>
<feature type="compositionally biased region" description="Low complexity" evidence="1">
    <location>
        <begin position="128"/>
        <end position="138"/>
    </location>
</feature>
<name>A0ABV9CIV9_9ACTN</name>
<comment type="caution">
    <text evidence="2">The sequence shown here is derived from an EMBL/GenBank/DDBJ whole genome shotgun (WGS) entry which is preliminary data.</text>
</comment>
<protein>
    <submittedName>
        <fullName evidence="2">Uncharacterized protein</fullName>
    </submittedName>
</protein>